<dbReference type="Pfam" id="PF04145">
    <property type="entry name" value="Ctr"/>
    <property type="match status" value="1"/>
</dbReference>
<evidence type="ECO:0000256" key="4">
    <source>
        <dbReference type="ARBA" id="ARBA00022989"/>
    </source>
</evidence>
<comment type="subcellular location">
    <subcellularLocation>
        <location evidence="1 6">Membrane</location>
        <topology evidence="1 6">Multi-pass membrane protein</topology>
    </subcellularLocation>
</comment>
<feature type="transmembrane region" description="Helical" evidence="6">
    <location>
        <begin position="75"/>
        <end position="93"/>
    </location>
</feature>
<feature type="transmembrane region" description="Helical" evidence="6">
    <location>
        <begin position="198"/>
        <end position="231"/>
    </location>
</feature>
<keyword evidence="6" id="KW-0187">Copper transport</keyword>
<evidence type="ECO:0000313" key="8">
    <source>
        <dbReference type="Proteomes" id="UP000319663"/>
    </source>
</evidence>
<dbReference type="GO" id="GO:0005375">
    <property type="term" value="F:copper ion transmembrane transporter activity"/>
    <property type="evidence" value="ECO:0007669"/>
    <property type="project" value="UniProtKB-UniRule"/>
</dbReference>
<dbReference type="PANTHER" id="PTHR12483">
    <property type="entry name" value="SOLUTE CARRIER FAMILY 31 COPPER TRANSPORTERS"/>
    <property type="match status" value="1"/>
</dbReference>
<reference evidence="7 8" key="1">
    <citation type="submission" date="2019-06" db="EMBL/GenBank/DDBJ databases">
        <title>Wine fermentation using esterase from Monascus purpureus.</title>
        <authorList>
            <person name="Geng C."/>
            <person name="Zhang Y."/>
        </authorList>
    </citation>
    <scope>NUCLEOTIDE SEQUENCE [LARGE SCALE GENOMIC DNA]</scope>
    <source>
        <strain evidence="7">HQ1</strain>
    </source>
</reference>
<accession>A0A507QU37</accession>
<dbReference type="EMBL" id="VIFY01000059">
    <property type="protein sequence ID" value="TQB72702.1"/>
    <property type="molecule type" value="Genomic_DNA"/>
</dbReference>
<keyword evidence="5 6" id="KW-0472">Membrane</keyword>
<organism evidence="7 8">
    <name type="scientific">Monascus purpureus</name>
    <name type="common">Red mold</name>
    <name type="synonym">Monascus anka</name>
    <dbReference type="NCBI Taxonomy" id="5098"/>
    <lineage>
        <taxon>Eukaryota</taxon>
        <taxon>Fungi</taxon>
        <taxon>Dikarya</taxon>
        <taxon>Ascomycota</taxon>
        <taxon>Pezizomycotina</taxon>
        <taxon>Eurotiomycetes</taxon>
        <taxon>Eurotiomycetidae</taxon>
        <taxon>Eurotiales</taxon>
        <taxon>Aspergillaceae</taxon>
        <taxon>Monascus</taxon>
    </lineage>
</organism>
<keyword evidence="8" id="KW-1185">Reference proteome</keyword>
<evidence type="ECO:0000256" key="5">
    <source>
        <dbReference type="ARBA" id="ARBA00023136"/>
    </source>
</evidence>
<evidence type="ECO:0000256" key="1">
    <source>
        <dbReference type="ARBA" id="ARBA00004141"/>
    </source>
</evidence>
<sequence length="239" mass="25628">MATTTASVATTAASMAMGSMTMSMSPTSTAASSSSGGSMSGMDMGHSCKISMLWNWNTVDSCFISKSWHITSHGMFGGSCIGVICLVISLEFLRRVGREYDAFIVRRARLRRQYLSSMPSLSSPLTSSATPFGTSGVPGAEIENASHCSNHEAHAAPKTDARSAAAGYDPAQNASMDPVRPTIVEQFIRATLHMVQFAVAYFVMLLAMYFNGYIIICIFIGAWLGAFIFSWEPLGPGKE</sequence>
<proteinExistence type="inferred from homology"/>
<dbReference type="Proteomes" id="UP000319663">
    <property type="component" value="Unassembled WGS sequence"/>
</dbReference>
<dbReference type="InterPro" id="IPR007274">
    <property type="entry name" value="Cop_transporter"/>
</dbReference>
<gene>
    <name evidence="7" type="primary">CTR3</name>
    <name evidence="7" type="ORF">MPDQ_006567</name>
</gene>
<keyword evidence="3 6" id="KW-0812">Transmembrane</keyword>
<evidence type="ECO:0000256" key="2">
    <source>
        <dbReference type="ARBA" id="ARBA00006921"/>
    </source>
</evidence>
<keyword evidence="4 6" id="KW-1133">Transmembrane helix</keyword>
<dbReference type="AlphaFoldDB" id="A0A507QU37"/>
<protein>
    <recommendedName>
        <fullName evidence="6">Copper transport protein</fullName>
    </recommendedName>
</protein>
<name>A0A507QU37_MONPU</name>
<comment type="similarity">
    <text evidence="2 6">Belongs to the copper transporter (Ctr) (TC 1.A.56) family. SLC31A subfamily.</text>
</comment>
<evidence type="ECO:0000313" key="7">
    <source>
        <dbReference type="EMBL" id="TQB72702.1"/>
    </source>
</evidence>
<dbReference type="STRING" id="5098.A0A507QU37"/>
<keyword evidence="6" id="KW-0406">Ion transport</keyword>
<dbReference type="GO" id="GO:0016020">
    <property type="term" value="C:membrane"/>
    <property type="evidence" value="ECO:0007669"/>
    <property type="project" value="UniProtKB-SubCell"/>
</dbReference>
<evidence type="ECO:0000256" key="3">
    <source>
        <dbReference type="ARBA" id="ARBA00022692"/>
    </source>
</evidence>
<evidence type="ECO:0000256" key="6">
    <source>
        <dbReference type="RuleBase" id="RU367022"/>
    </source>
</evidence>
<comment type="caution">
    <text evidence="7">The sequence shown here is derived from an EMBL/GenBank/DDBJ whole genome shotgun (WGS) entry which is preliminary data.</text>
</comment>
<keyword evidence="6" id="KW-0186">Copper</keyword>
<keyword evidence="6" id="KW-0813">Transport</keyword>
<dbReference type="PANTHER" id="PTHR12483:SF73">
    <property type="entry name" value="COPPER TRANSPORT PROTEIN CTR3"/>
    <property type="match status" value="1"/>
</dbReference>